<dbReference type="PROSITE" id="PS50071">
    <property type="entry name" value="HOMEOBOX_2"/>
    <property type="match status" value="1"/>
</dbReference>
<evidence type="ECO:0000256" key="4">
    <source>
        <dbReference type="RuleBase" id="RU000682"/>
    </source>
</evidence>
<keyword evidence="3 4" id="KW-0238">DNA-binding</keyword>
<dbReference type="InterPro" id="IPR009057">
    <property type="entry name" value="Homeodomain-like_sf"/>
</dbReference>
<keyword evidence="2" id="KW-0217">Developmental protein</keyword>
<organism evidence="6 7">
    <name type="scientific">Ancylostoma ceylanicum</name>
    <dbReference type="NCBI Taxonomy" id="53326"/>
    <lineage>
        <taxon>Eukaryota</taxon>
        <taxon>Metazoa</taxon>
        <taxon>Ecdysozoa</taxon>
        <taxon>Nematoda</taxon>
        <taxon>Chromadorea</taxon>
        <taxon>Rhabditida</taxon>
        <taxon>Rhabditina</taxon>
        <taxon>Rhabditomorpha</taxon>
        <taxon>Strongyloidea</taxon>
        <taxon>Ancylostomatidae</taxon>
        <taxon>Ancylostomatinae</taxon>
        <taxon>Ancylostoma</taxon>
    </lineage>
</organism>
<dbReference type="InterPro" id="IPR001356">
    <property type="entry name" value="HD"/>
</dbReference>
<gene>
    <name evidence="6" type="ORF">ANCCEY_11186</name>
</gene>
<name>A0A0D6LET9_9BILA</name>
<comment type="subcellular location">
    <subcellularLocation>
        <location evidence="1 3 4">Nucleus</location>
    </subcellularLocation>
</comment>
<dbReference type="GO" id="GO:0030154">
    <property type="term" value="P:cell differentiation"/>
    <property type="evidence" value="ECO:0007669"/>
    <property type="project" value="TreeGrafter"/>
</dbReference>
<dbReference type="GO" id="GO:0000981">
    <property type="term" value="F:DNA-binding transcription factor activity, RNA polymerase II-specific"/>
    <property type="evidence" value="ECO:0007669"/>
    <property type="project" value="TreeGrafter"/>
</dbReference>
<evidence type="ECO:0000259" key="5">
    <source>
        <dbReference type="PROSITE" id="PS50071"/>
    </source>
</evidence>
<accession>A0A0D6LET9</accession>
<reference evidence="6 7" key="1">
    <citation type="submission" date="2013-05" db="EMBL/GenBank/DDBJ databases">
        <title>Draft genome of the parasitic nematode Anyclostoma ceylanicum.</title>
        <authorList>
            <person name="Mitreva M."/>
        </authorList>
    </citation>
    <scope>NUCLEOTIDE SEQUENCE [LARGE SCALE GENOMIC DNA]</scope>
</reference>
<dbReference type="SUPFAM" id="SSF46689">
    <property type="entry name" value="Homeodomain-like"/>
    <property type="match status" value="1"/>
</dbReference>
<dbReference type="PANTHER" id="PTHR24340">
    <property type="entry name" value="HOMEOBOX PROTEIN NKX"/>
    <property type="match status" value="1"/>
</dbReference>
<dbReference type="PANTHER" id="PTHR24340:SF41">
    <property type="entry name" value="MUSCLE-SPECIFIC HOMEOBOX PROTEIN TINMAN-RELATED"/>
    <property type="match status" value="1"/>
</dbReference>
<dbReference type="SMART" id="SM00389">
    <property type="entry name" value="HOX"/>
    <property type="match status" value="1"/>
</dbReference>
<evidence type="ECO:0000256" key="2">
    <source>
        <dbReference type="ARBA" id="ARBA00022473"/>
    </source>
</evidence>
<dbReference type="CDD" id="cd00086">
    <property type="entry name" value="homeodomain"/>
    <property type="match status" value="1"/>
</dbReference>
<feature type="DNA-binding region" description="Homeobox" evidence="3">
    <location>
        <begin position="51"/>
        <end position="95"/>
    </location>
</feature>
<protein>
    <submittedName>
        <fullName evidence="6">Homeobox domain protein</fullName>
    </submittedName>
</protein>
<evidence type="ECO:0000256" key="3">
    <source>
        <dbReference type="PROSITE-ProRule" id="PRU00108"/>
    </source>
</evidence>
<dbReference type="Gene3D" id="1.10.10.60">
    <property type="entry name" value="Homeodomain-like"/>
    <property type="match status" value="1"/>
</dbReference>
<dbReference type="AlphaFoldDB" id="A0A0D6LET9"/>
<dbReference type="GO" id="GO:0005634">
    <property type="term" value="C:nucleus"/>
    <property type="evidence" value="ECO:0007669"/>
    <property type="project" value="UniProtKB-SubCell"/>
</dbReference>
<feature type="domain" description="Homeobox" evidence="5">
    <location>
        <begin position="49"/>
        <end position="94"/>
    </location>
</feature>
<dbReference type="EMBL" id="KE125260">
    <property type="protein sequence ID" value="EPB69718.1"/>
    <property type="molecule type" value="Genomic_DNA"/>
</dbReference>
<dbReference type="Proteomes" id="UP000054495">
    <property type="component" value="Unassembled WGS sequence"/>
</dbReference>
<keyword evidence="3 4" id="KW-0371">Homeobox</keyword>
<sequence>MRKQEKYQVSYMTNPGTWYGGGDPRFAALLPCGIDPSRAAVHGIQLPMSQRRKRRVLFSQAQVYELERRFKQAKYLTAPEREQLANSIHLTPTQASHASCHELIPLDSNVRQYFP</sequence>
<keyword evidence="3 4" id="KW-0539">Nucleus</keyword>
<dbReference type="GO" id="GO:0000978">
    <property type="term" value="F:RNA polymerase II cis-regulatory region sequence-specific DNA binding"/>
    <property type="evidence" value="ECO:0007669"/>
    <property type="project" value="TreeGrafter"/>
</dbReference>
<keyword evidence="7" id="KW-1185">Reference proteome</keyword>
<proteinExistence type="predicted"/>
<evidence type="ECO:0000256" key="1">
    <source>
        <dbReference type="ARBA" id="ARBA00004123"/>
    </source>
</evidence>
<dbReference type="Pfam" id="PF00046">
    <property type="entry name" value="Homeodomain"/>
    <property type="match status" value="1"/>
</dbReference>
<dbReference type="InterPro" id="IPR050394">
    <property type="entry name" value="Homeobox_NK-like"/>
</dbReference>
<evidence type="ECO:0000313" key="7">
    <source>
        <dbReference type="Proteomes" id="UP000054495"/>
    </source>
</evidence>
<evidence type="ECO:0000313" key="6">
    <source>
        <dbReference type="EMBL" id="EPB69718.1"/>
    </source>
</evidence>